<evidence type="ECO:0000313" key="18">
    <source>
        <dbReference type="Proteomes" id="UP001163823"/>
    </source>
</evidence>
<dbReference type="PROSITE" id="PS00107">
    <property type="entry name" value="PROTEIN_KINASE_ATP"/>
    <property type="match status" value="1"/>
</dbReference>
<evidence type="ECO:0000256" key="14">
    <source>
        <dbReference type="SAM" id="Phobius"/>
    </source>
</evidence>
<keyword evidence="17" id="KW-0675">Receptor</keyword>
<keyword evidence="10 14" id="KW-0472">Membrane</keyword>
<keyword evidence="8 12" id="KW-0067">ATP-binding</keyword>
<dbReference type="EMBL" id="JARAOO010000006">
    <property type="protein sequence ID" value="KAJ7965364.1"/>
    <property type="molecule type" value="Genomic_DNA"/>
</dbReference>
<gene>
    <name evidence="17" type="ORF">O6P43_015017</name>
</gene>
<keyword evidence="7 17" id="KW-0418">Kinase</keyword>
<dbReference type="FunFam" id="3.30.200.20:FF:000178">
    <property type="entry name" value="serine/threonine-protein kinase PBS1-like"/>
    <property type="match status" value="1"/>
</dbReference>
<keyword evidence="5 15" id="KW-0732">Signal</keyword>
<dbReference type="GO" id="GO:0004674">
    <property type="term" value="F:protein serine/threonine kinase activity"/>
    <property type="evidence" value="ECO:0007669"/>
    <property type="project" value="UniProtKB-KW"/>
</dbReference>
<dbReference type="GO" id="GO:0016020">
    <property type="term" value="C:membrane"/>
    <property type="evidence" value="ECO:0007669"/>
    <property type="project" value="UniProtKB-SubCell"/>
</dbReference>
<evidence type="ECO:0000313" key="17">
    <source>
        <dbReference type="EMBL" id="KAJ7965364.1"/>
    </source>
</evidence>
<name>A0AAD7LVZ5_QUISA</name>
<reference evidence="17" key="1">
    <citation type="journal article" date="2023" name="Science">
        <title>Elucidation of the pathway for biosynthesis of saponin adjuvants from the soapbark tree.</title>
        <authorList>
            <person name="Reed J."/>
            <person name="Orme A."/>
            <person name="El-Demerdash A."/>
            <person name="Owen C."/>
            <person name="Martin L.B.B."/>
            <person name="Misra R.C."/>
            <person name="Kikuchi S."/>
            <person name="Rejzek M."/>
            <person name="Martin A.C."/>
            <person name="Harkess A."/>
            <person name="Leebens-Mack J."/>
            <person name="Louveau T."/>
            <person name="Stephenson M.J."/>
            <person name="Osbourn A."/>
        </authorList>
    </citation>
    <scope>NUCLEOTIDE SEQUENCE</scope>
    <source>
        <strain evidence="17">S10</strain>
    </source>
</reference>
<dbReference type="InterPro" id="IPR008271">
    <property type="entry name" value="Ser/Thr_kinase_AS"/>
</dbReference>
<dbReference type="AlphaFoldDB" id="A0AAD7LVZ5"/>
<feature type="region of interest" description="Disordered" evidence="13">
    <location>
        <begin position="559"/>
        <end position="580"/>
    </location>
</feature>
<evidence type="ECO:0000256" key="2">
    <source>
        <dbReference type="ARBA" id="ARBA00022527"/>
    </source>
</evidence>
<feature type="binding site" evidence="12">
    <location>
        <position position="308"/>
    </location>
    <ligand>
        <name>ATP</name>
        <dbReference type="ChEBI" id="CHEBI:30616"/>
    </ligand>
</feature>
<keyword evidence="6 12" id="KW-0547">Nucleotide-binding</keyword>
<evidence type="ECO:0000256" key="8">
    <source>
        <dbReference type="ARBA" id="ARBA00022840"/>
    </source>
</evidence>
<comment type="caution">
    <text evidence="17">The sequence shown here is derived from an EMBL/GenBank/DDBJ whole genome shotgun (WGS) entry which is preliminary data.</text>
</comment>
<dbReference type="KEGG" id="qsa:O6P43_015017"/>
<keyword evidence="18" id="KW-1185">Reference proteome</keyword>
<dbReference type="SMART" id="SM00220">
    <property type="entry name" value="S_TKc"/>
    <property type="match status" value="1"/>
</dbReference>
<accession>A0AAD7LVZ5</accession>
<dbReference type="InterPro" id="IPR000719">
    <property type="entry name" value="Prot_kinase_dom"/>
</dbReference>
<evidence type="ECO:0000256" key="9">
    <source>
        <dbReference type="ARBA" id="ARBA00022989"/>
    </source>
</evidence>
<dbReference type="PANTHER" id="PTHR27009">
    <property type="entry name" value="RUST RESISTANCE KINASE LR10-RELATED"/>
    <property type="match status" value="1"/>
</dbReference>
<evidence type="ECO:0000256" key="1">
    <source>
        <dbReference type="ARBA" id="ARBA00004479"/>
    </source>
</evidence>
<dbReference type="SUPFAM" id="SSF56112">
    <property type="entry name" value="Protein kinase-like (PK-like)"/>
    <property type="match status" value="1"/>
</dbReference>
<dbReference type="Pfam" id="PF00069">
    <property type="entry name" value="Pkinase"/>
    <property type="match status" value="1"/>
</dbReference>
<evidence type="ECO:0000256" key="12">
    <source>
        <dbReference type="PROSITE-ProRule" id="PRU10141"/>
    </source>
</evidence>
<keyword evidence="4 14" id="KW-0812">Transmembrane</keyword>
<dbReference type="PROSITE" id="PS00108">
    <property type="entry name" value="PROTEIN_KINASE_ST"/>
    <property type="match status" value="1"/>
</dbReference>
<dbReference type="InterPro" id="IPR017441">
    <property type="entry name" value="Protein_kinase_ATP_BS"/>
</dbReference>
<feature type="transmembrane region" description="Helical" evidence="14">
    <location>
        <begin position="219"/>
        <end position="245"/>
    </location>
</feature>
<evidence type="ECO:0000256" key="3">
    <source>
        <dbReference type="ARBA" id="ARBA00022679"/>
    </source>
</evidence>
<proteinExistence type="predicted"/>
<dbReference type="Gene3D" id="3.30.200.20">
    <property type="entry name" value="Phosphorylase Kinase, domain 1"/>
    <property type="match status" value="1"/>
</dbReference>
<evidence type="ECO:0000256" key="10">
    <source>
        <dbReference type="ARBA" id="ARBA00023136"/>
    </source>
</evidence>
<evidence type="ECO:0000256" key="5">
    <source>
        <dbReference type="ARBA" id="ARBA00022729"/>
    </source>
</evidence>
<evidence type="ECO:0000259" key="16">
    <source>
        <dbReference type="PROSITE" id="PS50011"/>
    </source>
</evidence>
<feature type="chain" id="PRO_5041939111" evidence="15">
    <location>
        <begin position="31"/>
        <end position="594"/>
    </location>
</feature>
<dbReference type="InterPro" id="IPR011009">
    <property type="entry name" value="Kinase-like_dom_sf"/>
</dbReference>
<dbReference type="InterPro" id="IPR045874">
    <property type="entry name" value="LRK10/LRL21-25-like"/>
</dbReference>
<dbReference type="Gene3D" id="1.10.510.10">
    <property type="entry name" value="Transferase(Phosphotransferase) domain 1"/>
    <property type="match status" value="1"/>
</dbReference>
<evidence type="ECO:0000256" key="7">
    <source>
        <dbReference type="ARBA" id="ARBA00022777"/>
    </source>
</evidence>
<dbReference type="Proteomes" id="UP001163823">
    <property type="component" value="Chromosome 6"/>
</dbReference>
<evidence type="ECO:0000256" key="15">
    <source>
        <dbReference type="SAM" id="SignalP"/>
    </source>
</evidence>
<dbReference type="PROSITE" id="PS50011">
    <property type="entry name" value="PROTEIN_KINASE_DOM"/>
    <property type="match status" value="1"/>
</dbReference>
<feature type="signal peptide" evidence="15">
    <location>
        <begin position="1"/>
        <end position="30"/>
    </location>
</feature>
<dbReference type="GO" id="GO:0005524">
    <property type="term" value="F:ATP binding"/>
    <property type="evidence" value="ECO:0007669"/>
    <property type="project" value="UniProtKB-UniRule"/>
</dbReference>
<protein>
    <submittedName>
        <fullName evidence="17">Receptor-like protein kinase</fullName>
    </submittedName>
</protein>
<evidence type="ECO:0000256" key="4">
    <source>
        <dbReference type="ARBA" id="ARBA00022692"/>
    </source>
</evidence>
<organism evidence="17 18">
    <name type="scientific">Quillaja saponaria</name>
    <name type="common">Soap bark tree</name>
    <dbReference type="NCBI Taxonomy" id="32244"/>
    <lineage>
        <taxon>Eukaryota</taxon>
        <taxon>Viridiplantae</taxon>
        <taxon>Streptophyta</taxon>
        <taxon>Embryophyta</taxon>
        <taxon>Tracheophyta</taxon>
        <taxon>Spermatophyta</taxon>
        <taxon>Magnoliopsida</taxon>
        <taxon>eudicotyledons</taxon>
        <taxon>Gunneridae</taxon>
        <taxon>Pentapetalae</taxon>
        <taxon>rosids</taxon>
        <taxon>fabids</taxon>
        <taxon>Fabales</taxon>
        <taxon>Quillajaceae</taxon>
        <taxon>Quillaja</taxon>
    </lineage>
</organism>
<keyword evidence="3" id="KW-0808">Transferase</keyword>
<feature type="domain" description="Protein kinase" evidence="16">
    <location>
        <begin position="280"/>
        <end position="566"/>
    </location>
</feature>
<comment type="subcellular location">
    <subcellularLocation>
        <location evidence="1">Membrane</location>
        <topology evidence="1">Single-pass type I membrane protein</topology>
    </subcellularLocation>
</comment>
<evidence type="ECO:0000256" key="6">
    <source>
        <dbReference type="ARBA" id="ARBA00022741"/>
    </source>
</evidence>
<keyword evidence="2" id="KW-0723">Serine/threonine-protein kinase</keyword>
<evidence type="ECO:0000256" key="11">
    <source>
        <dbReference type="ARBA" id="ARBA00023180"/>
    </source>
</evidence>
<evidence type="ECO:0000256" key="13">
    <source>
        <dbReference type="SAM" id="MobiDB-lite"/>
    </source>
</evidence>
<sequence>MFHLAMISLRYPPIYCLAFIAVLFVKLRAADQINECKQDADPGFDLSCTDEGKTVLQLISSVPVKFFVKSIDYKSQVLQVYDPKTCLPEQLLRLANSSISPFQFVNMGNITFFNCSSPIVITHKFHNPSCPIYGISSYSTTTSGASYLVSCTKLLDIIGSSYDIDTYYRESTILHLTWKKLNCSKCEAKGKICKLKNNGMHEGEIECCNSPIEGSSANLVVPGAILGSFLFMIVVVGVFYIYSLYKVRDEYQERIKKFLEDYKALKPTRYSYADIKKITNQFENKLGQGGYGTVFKGQVSNEILVAVKILNQSKCDGEEFINEVGLMGKIHHVNVVRLVGFCADGIQRALVYELLPNHSLEKFIASPDMTNSFLGWEKLQDIALGVARGIEYLHQGCDQQILHFDIKPHNVLLDQDFTPKISDFGLAKLCAKNQSVVSITTTRGTMGYIAPEVFSRNFGKASYKSDVYSFGMLLLEMVAGKKNVNETVENGTEIYYPEWIYNLLKGGEDLRIHIDEEKDTDIAKKLAIVGLWCIQWYPIDRPSMKSVVQMLEGDGDKLSLPPNPFLASTGPARSKGSTPQIRMNQELEIIPELE</sequence>
<keyword evidence="9 14" id="KW-1133">Transmembrane helix</keyword>
<dbReference type="FunFam" id="1.10.510.10:FF:000590">
    <property type="entry name" value="PR5-like receptor kinase"/>
    <property type="match status" value="1"/>
</dbReference>
<keyword evidence="11" id="KW-0325">Glycoprotein</keyword>